<name>A0A6N3EG68_9ENTR</name>
<dbReference type="EC" id="5.1.3.3" evidence="1"/>
<dbReference type="EMBL" id="CACRTZ010000020">
    <property type="protein sequence ID" value="VYU38884.1"/>
    <property type="molecule type" value="Genomic_DNA"/>
</dbReference>
<gene>
    <name evidence="1" type="primary">galM_1</name>
    <name evidence="1" type="ORF">EMLFYP7_02188</name>
</gene>
<dbReference type="GO" id="GO:0030246">
    <property type="term" value="F:carbohydrate binding"/>
    <property type="evidence" value="ECO:0007669"/>
    <property type="project" value="InterPro"/>
</dbReference>
<dbReference type="Pfam" id="PF01263">
    <property type="entry name" value="Aldose_epim"/>
    <property type="match status" value="1"/>
</dbReference>
<reference evidence="1" key="1">
    <citation type="submission" date="2019-11" db="EMBL/GenBank/DDBJ databases">
        <authorList>
            <person name="Feng L."/>
        </authorList>
    </citation>
    <scope>NUCLEOTIDE SEQUENCE</scope>
    <source>
        <strain evidence="1">EMassiliensisLFYP7</strain>
    </source>
</reference>
<evidence type="ECO:0000313" key="1">
    <source>
        <dbReference type="EMBL" id="VYU38884.1"/>
    </source>
</evidence>
<dbReference type="SUPFAM" id="SSF74650">
    <property type="entry name" value="Galactose mutarotase-like"/>
    <property type="match status" value="1"/>
</dbReference>
<dbReference type="CDD" id="cd09021">
    <property type="entry name" value="Aldose_epim_Ec_YphB"/>
    <property type="match status" value="1"/>
</dbReference>
<proteinExistence type="predicted"/>
<accession>A0A6N3EG68</accession>
<dbReference type="Gene3D" id="2.70.98.10">
    <property type="match status" value="1"/>
</dbReference>
<dbReference type="GO" id="GO:0004034">
    <property type="term" value="F:aldose 1-epimerase activity"/>
    <property type="evidence" value="ECO:0007669"/>
    <property type="project" value="UniProtKB-EC"/>
</dbReference>
<dbReference type="AlphaFoldDB" id="A0A6N3EG68"/>
<dbReference type="RefSeq" id="WP_156566188.1">
    <property type="nucleotide sequence ID" value="NZ_CACRTZ010000020.1"/>
</dbReference>
<keyword evidence="1" id="KW-0413">Isomerase</keyword>
<sequence length="283" mass="31796">MKGNTLTLENAHLRVRVDPQGGALLSCFSLQHQQPVLREGRGEKPGDCALFPMLPVANRVAGNRFNLREQEVTLPRHQADDTFFLHGDGWLKRWEVAARGRDSCSLRLRSQHPCGYNYLAVLDYLLDGAALKASVTITHLGERPMLYGCGFHPFFAFNARSTAQFQASGYWPEGEQHLPLAWQRTIPPQADFSSAQYGQDAWLNVGYSGWSGRAVVQHDVMRVTLFAQTPWLMLFRMPGESFLCLEPQTHPVNAHNLPGQPGLRLLAKNECCRFALQIRVDKG</sequence>
<organism evidence="1">
    <name type="scientific">Phytobacter massiliensis</name>
    <dbReference type="NCBI Taxonomy" id="1485952"/>
    <lineage>
        <taxon>Bacteria</taxon>
        <taxon>Pseudomonadati</taxon>
        <taxon>Pseudomonadota</taxon>
        <taxon>Gammaproteobacteria</taxon>
        <taxon>Enterobacterales</taxon>
        <taxon>Enterobacteriaceae</taxon>
        <taxon>Phytobacter</taxon>
    </lineage>
</organism>
<protein>
    <submittedName>
        <fullName evidence="1">Aldose 1-epimerase</fullName>
        <ecNumber evidence="1">5.1.3.3</ecNumber>
    </submittedName>
</protein>
<dbReference type="InterPro" id="IPR008183">
    <property type="entry name" value="Aldose_1/G6P_1-epimerase"/>
</dbReference>
<dbReference type="InterPro" id="IPR014718">
    <property type="entry name" value="GH-type_carb-bd"/>
</dbReference>
<dbReference type="GO" id="GO:0005975">
    <property type="term" value="P:carbohydrate metabolic process"/>
    <property type="evidence" value="ECO:0007669"/>
    <property type="project" value="InterPro"/>
</dbReference>
<dbReference type="InterPro" id="IPR011013">
    <property type="entry name" value="Gal_mutarotase_sf_dom"/>
</dbReference>